<dbReference type="PANTHER" id="PTHR37694">
    <property type="entry name" value="SLR8022 PROTEIN"/>
    <property type="match status" value="1"/>
</dbReference>
<evidence type="ECO:0000313" key="2">
    <source>
        <dbReference type="Proteomes" id="UP000576969"/>
    </source>
</evidence>
<dbReference type="Proteomes" id="UP000576969">
    <property type="component" value="Unassembled WGS sequence"/>
</dbReference>
<dbReference type="GO" id="GO:0051213">
    <property type="term" value="F:dioxygenase activity"/>
    <property type="evidence" value="ECO:0007669"/>
    <property type="project" value="UniProtKB-KW"/>
</dbReference>
<comment type="caution">
    <text evidence="1">The sequence shown here is derived from an EMBL/GenBank/DDBJ whole genome shotgun (WGS) entry which is preliminary data.</text>
</comment>
<organism evidence="1 2">
    <name type="scientific">Microbacterium immunditiarum</name>
    <dbReference type="NCBI Taxonomy" id="337480"/>
    <lineage>
        <taxon>Bacteria</taxon>
        <taxon>Bacillati</taxon>
        <taxon>Actinomycetota</taxon>
        <taxon>Actinomycetes</taxon>
        <taxon>Micrococcales</taxon>
        <taxon>Microbacteriaceae</taxon>
        <taxon>Microbacterium</taxon>
    </lineage>
</organism>
<keyword evidence="2" id="KW-1185">Reference proteome</keyword>
<dbReference type="Gene3D" id="2.60.120.10">
    <property type="entry name" value="Jelly Rolls"/>
    <property type="match status" value="1"/>
</dbReference>
<name>A0A7Y9GMU5_9MICO</name>
<dbReference type="InterPro" id="IPR011051">
    <property type="entry name" value="RmlC_Cupin_sf"/>
</dbReference>
<keyword evidence="1" id="KW-0560">Oxidoreductase</keyword>
<accession>A0A7Y9GMU5</accession>
<dbReference type="RefSeq" id="WP_425487521.1">
    <property type="nucleotide sequence ID" value="NZ_JACCBV010000001.1"/>
</dbReference>
<evidence type="ECO:0000313" key="1">
    <source>
        <dbReference type="EMBL" id="NYE19408.1"/>
    </source>
</evidence>
<reference evidence="1 2" key="1">
    <citation type="submission" date="2020-07" db="EMBL/GenBank/DDBJ databases">
        <title>Sequencing the genomes of 1000 actinobacteria strains.</title>
        <authorList>
            <person name="Klenk H.-P."/>
        </authorList>
    </citation>
    <scope>NUCLEOTIDE SEQUENCE [LARGE SCALE GENOMIC DNA]</scope>
    <source>
        <strain evidence="1 2">DSM 24662</strain>
    </source>
</reference>
<dbReference type="CDD" id="cd02230">
    <property type="entry name" value="cupin_HP0902-like"/>
    <property type="match status" value="1"/>
</dbReference>
<dbReference type="AlphaFoldDB" id="A0A7Y9GMU5"/>
<protein>
    <submittedName>
        <fullName evidence="1">Quercetin dioxygenase-like cupin family protein</fullName>
    </submittedName>
</protein>
<dbReference type="SUPFAM" id="SSF51182">
    <property type="entry name" value="RmlC-like cupins"/>
    <property type="match status" value="1"/>
</dbReference>
<proteinExistence type="predicted"/>
<sequence>MDDNLTDLVAELMQTARIASSGRAARTITGDHEHALRETVIALRGGAKMGEHESPGEATLQVLVGRVRIVAGDESWDGASGDHLAIPRSRHRLDALEDSAVLLTVVKRPMGDYRASV</sequence>
<dbReference type="EMBL" id="JACCBV010000001">
    <property type="protein sequence ID" value="NYE19408.1"/>
    <property type="molecule type" value="Genomic_DNA"/>
</dbReference>
<dbReference type="InterPro" id="IPR014710">
    <property type="entry name" value="RmlC-like_jellyroll"/>
</dbReference>
<dbReference type="PANTHER" id="PTHR37694:SF1">
    <property type="entry name" value="SLR8022 PROTEIN"/>
    <property type="match status" value="1"/>
</dbReference>
<keyword evidence="1" id="KW-0223">Dioxygenase</keyword>
<gene>
    <name evidence="1" type="ORF">BJ991_001436</name>
</gene>